<organism evidence="3 4">
    <name type="scientific">Dispira parvispora</name>
    <dbReference type="NCBI Taxonomy" id="1520584"/>
    <lineage>
        <taxon>Eukaryota</taxon>
        <taxon>Fungi</taxon>
        <taxon>Fungi incertae sedis</taxon>
        <taxon>Zoopagomycota</taxon>
        <taxon>Kickxellomycotina</taxon>
        <taxon>Dimargaritomycetes</taxon>
        <taxon>Dimargaritales</taxon>
        <taxon>Dimargaritaceae</taxon>
        <taxon>Dispira</taxon>
    </lineage>
</organism>
<dbReference type="AlphaFoldDB" id="A0A9W8AUT6"/>
<dbReference type="GO" id="GO:0047429">
    <property type="term" value="F:nucleoside triphosphate diphosphatase activity"/>
    <property type="evidence" value="ECO:0007669"/>
    <property type="project" value="InterPro"/>
</dbReference>
<dbReference type="PANTHER" id="PTHR43213">
    <property type="entry name" value="BIFUNCTIONAL DTTP/UTP PYROPHOSPHATASE/METHYLTRANSFERASE PROTEIN-RELATED"/>
    <property type="match status" value="1"/>
</dbReference>
<dbReference type="PIRSF" id="PIRSF006305">
    <property type="entry name" value="Maf"/>
    <property type="match status" value="1"/>
</dbReference>
<gene>
    <name evidence="3" type="ORF">IWQ62_002002</name>
</gene>
<accession>A0A9W8AUT6</accession>
<dbReference type="Pfam" id="PF02545">
    <property type="entry name" value="Maf"/>
    <property type="match status" value="2"/>
</dbReference>
<dbReference type="InterPro" id="IPR003697">
    <property type="entry name" value="Maf-like"/>
</dbReference>
<name>A0A9W8AUT6_9FUNG</name>
<sequence length="248" mass="27826">MAKCLSLPFLNKLRERYDLVLASGSPRRQDLLSKLGIPFKVVVSTYEEKHDQRHLVKPVNYVVENAKQKALHTFAQLNSKTNTKPIVVIGADTVVVAEGEIFEKPRDEKAALEMLKTLRDKPNTVMTGLCVIIQTTSQQPLIPPKDFQEGMPKHLKPGVPGVWVEKLPGESGYLVCGLEETTVHFDPDVSNEVLAAYVDTEEPMDKAGSYGYQDLAAFFVSHIEGDFYNVVGFPCHLFFMMLFKLLKE</sequence>
<keyword evidence="4" id="KW-1185">Reference proteome</keyword>
<comment type="caution">
    <text evidence="3">The sequence shown here is derived from an EMBL/GenBank/DDBJ whole genome shotgun (WGS) entry which is preliminary data.</text>
</comment>
<dbReference type="CDD" id="cd00555">
    <property type="entry name" value="Maf"/>
    <property type="match status" value="1"/>
</dbReference>
<dbReference type="EMBL" id="JANBPY010000376">
    <property type="protein sequence ID" value="KAJ1967208.1"/>
    <property type="molecule type" value="Genomic_DNA"/>
</dbReference>
<proteinExistence type="inferred from homology"/>
<evidence type="ECO:0000256" key="2">
    <source>
        <dbReference type="ARBA" id="ARBA00022801"/>
    </source>
</evidence>
<dbReference type="HAMAP" id="MF_00528">
    <property type="entry name" value="Maf"/>
    <property type="match status" value="1"/>
</dbReference>
<reference evidence="3" key="1">
    <citation type="submission" date="2022-07" db="EMBL/GenBank/DDBJ databases">
        <title>Phylogenomic reconstructions and comparative analyses of Kickxellomycotina fungi.</title>
        <authorList>
            <person name="Reynolds N.K."/>
            <person name="Stajich J.E."/>
            <person name="Barry K."/>
            <person name="Grigoriev I.V."/>
            <person name="Crous P."/>
            <person name="Smith M.E."/>
        </authorList>
    </citation>
    <scope>NUCLEOTIDE SEQUENCE</scope>
    <source>
        <strain evidence="3">RSA 1196</strain>
    </source>
</reference>
<dbReference type="Proteomes" id="UP001150925">
    <property type="component" value="Unassembled WGS sequence"/>
</dbReference>
<dbReference type="InterPro" id="IPR029001">
    <property type="entry name" value="ITPase-like_fam"/>
</dbReference>
<keyword evidence="2" id="KW-0378">Hydrolase</keyword>
<comment type="cofactor">
    <cofactor evidence="1">
        <name>a divalent metal cation</name>
        <dbReference type="ChEBI" id="CHEBI:60240"/>
    </cofactor>
</comment>
<protein>
    <recommendedName>
        <fullName evidence="5">Maf-like protein</fullName>
    </recommendedName>
</protein>
<dbReference type="SUPFAM" id="SSF52972">
    <property type="entry name" value="ITPase-like"/>
    <property type="match status" value="2"/>
</dbReference>
<dbReference type="PANTHER" id="PTHR43213:SF5">
    <property type="entry name" value="BIFUNCTIONAL DTTP_UTP PYROPHOSPHATASE_METHYLTRANSFERASE PROTEIN-RELATED"/>
    <property type="match status" value="1"/>
</dbReference>
<dbReference type="OrthoDB" id="10267058at2759"/>
<evidence type="ECO:0008006" key="5">
    <source>
        <dbReference type="Google" id="ProtNLM"/>
    </source>
</evidence>
<evidence type="ECO:0000313" key="3">
    <source>
        <dbReference type="EMBL" id="KAJ1967208.1"/>
    </source>
</evidence>
<evidence type="ECO:0000256" key="1">
    <source>
        <dbReference type="ARBA" id="ARBA00001968"/>
    </source>
</evidence>
<dbReference type="Gene3D" id="3.90.950.10">
    <property type="match status" value="1"/>
</dbReference>
<evidence type="ECO:0000313" key="4">
    <source>
        <dbReference type="Proteomes" id="UP001150925"/>
    </source>
</evidence>